<feature type="region of interest" description="Disordered" evidence="1">
    <location>
        <begin position="243"/>
        <end position="290"/>
    </location>
</feature>
<reference evidence="2 3" key="1">
    <citation type="submission" date="2016-07" db="EMBL/GenBank/DDBJ databases">
        <title>Draft genome of the white-rot fungus Obba rivulosa 3A-2.</title>
        <authorList>
            <consortium name="DOE Joint Genome Institute"/>
            <person name="Miettinen O."/>
            <person name="Riley R."/>
            <person name="Acob R."/>
            <person name="Barry K."/>
            <person name="Cullen D."/>
            <person name="De Vries R."/>
            <person name="Hainaut M."/>
            <person name="Hatakka A."/>
            <person name="Henrissat B."/>
            <person name="Hilden K."/>
            <person name="Kuo R."/>
            <person name="Labutti K."/>
            <person name="Lipzen A."/>
            <person name="Makela M.R."/>
            <person name="Sandor L."/>
            <person name="Spatafora J.W."/>
            <person name="Grigoriev I.V."/>
            <person name="Hibbett D.S."/>
        </authorList>
    </citation>
    <scope>NUCLEOTIDE SEQUENCE [LARGE SCALE GENOMIC DNA]</scope>
    <source>
        <strain evidence="2 3">3A-2</strain>
    </source>
</reference>
<organism evidence="2 3">
    <name type="scientific">Obba rivulosa</name>
    <dbReference type="NCBI Taxonomy" id="1052685"/>
    <lineage>
        <taxon>Eukaryota</taxon>
        <taxon>Fungi</taxon>
        <taxon>Dikarya</taxon>
        <taxon>Basidiomycota</taxon>
        <taxon>Agaricomycotina</taxon>
        <taxon>Agaricomycetes</taxon>
        <taxon>Polyporales</taxon>
        <taxon>Gelatoporiaceae</taxon>
        <taxon>Obba</taxon>
    </lineage>
</organism>
<feature type="region of interest" description="Disordered" evidence="1">
    <location>
        <begin position="175"/>
        <end position="196"/>
    </location>
</feature>
<keyword evidence="3" id="KW-1185">Reference proteome</keyword>
<gene>
    <name evidence="2" type="ORF">OBBRIDRAFT_798269</name>
</gene>
<evidence type="ECO:0000313" key="2">
    <source>
        <dbReference type="EMBL" id="OCH85355.1"/>
    </source>
</evidence>
<protein>
    <submittedName>
        <fullName evidence="2">Uncharacterized protein</fullName>
    </submittedName>
</protein>
<evidence type="ECO:0000313" key="3">
    <source>
        <dbReference type="Proteomes" id="UP000250043"/>
    </source>
</evidence>
<dbReference type="Proteomes" id="UP000250043">
    <property type="component" value="Unassembled WGS sequence"/>
</dbReference>
<dbReference type="AlphaFoldDB" id="A0A8E2AN94"/>
<name>A0A8E2AN94_9APHY</name>
<feature type="compositionally biased region" description="Low complexity" evidence="1">
    <location>
        <begin position="175"/>
        <end position="189"/>
    </location>
</feature>
<proteinExistence type="predicted"/>
<evidence type="ECO:0000256" key="1">
    <source>
        <dbReference type="SAM" id="MobiDB-lite"/>
    </source>
</evidence>
<dbReference type="EMBL" id="KV722589">
    <property type="protein sequence ID" value="OCH85355.1"/>
    <property type="molecule type" value="Genomic_DNA"/>
</dbReference>
<feature type="compositionally biased region" description="Polar residues" evidence="1">
    <location>
        <begin position="243"/>
        <end position="256"/>
    </location>
</feature>
<sequence>MCCSVLSAGRFRSPSLQEIQSPVLYNLVQESNYIVLTLQPGARRHERVRISAYEFEQFNPNKSIDIVFADPLASPVCQLSPTSSFAVPSRTSSPYPFTYITRRPLSEARTSTPCNSNPPGIDLSPCRSSPAPPSDIWVALSSLEHLPSFPVPALQNAPQHEIVPSSVSPPPLVIPPRSHSPPRLHSPPHGCSPWRGSTTPDYEDNCSAQLHSDSLHIDESLNTLPTCVIDFLDMFPSYDLSPSSSLNIDPDTQSGEASHHHDTSAGPSKRQHDQVEAAEMSLGTRRRRVE</sequence>
<accession>A0A8E2AN94</accession>